<evidence type="ECO:0000259" key="1">
    <source>
        <dbReference type="Pfam" id="PF12867"/>
    </source>
</evidence>
<protein>
    <submittedName>
        <fullName evidence="2">DinB superfamily protein</fullName>
    </submittedName>
</protein>
<accession>A0A1G7NIQ2</accession>
<dbReference type="EMBL" id="FNCG01000001">
    <property type="protein sequence ID" value="SDF73777.1"/>
    <property type="molecule type" value="Genomic_DNA"/>
</dbReference>
<keyword evidence="3" id="KW-1185">Reference proteome</keyword>
<evidence type="ECO:0000313" key="2">
    <source>
        <dbReference type="EMBL" id="SDF73777.1"/>
    </source>
</evidence>
<sequence length="189" mass="21318">MEICINHFQNIMENQITTTLQTDARINLLAVFEDTASNLLSTIALFNEQQINIVPPHGGWTAGQIAEHVFKSALQLVPVLNSADKAAKRDPAEKVKMIKDLFLDFEAKFKSASNILPSDGPHNKSELIELLQTVIIQVKEVINSKDLYAISTDLVVPFFGELTRLEWLYLICYHTQKHIHQLKNVGQPL</sequence>
<dbReference type="InterPro" id="IPR024775">
    <property type="entry name" value="DinB-like"/>
</dbReference>
<proteinExistence type="predicted"/>
<dbReference type="Pfam" id="PF12867">
    <property type="entry name" value="DinB_2"/>
    <property type="match status" value="1"/>
</dbReference>
<gene>
    <name evidence="2" type="ORF">SAMN05192573_101254</name>
</gene>
<name>A0A1G7NIQ2_9SPHI</name>
<dbReference type="Gene3D" id="1.20.120.450">
    <property type="entry name" value="dinb family like domain"/>
    <property type="match status" value="1"/>
</dbReference>
<dbReference type="InterPro" id="IPR034660">
    <property type="entry name" value="DinB/YfiT-like"/>
</dbReference>
<evidence type="ECO:0000313" key="3">
    <source>
        <dbReference type="Proteomes" id="UP000199705"/>
    </source>
</evidence>
<reference evidence="3" key="1">
    <citation type="submission" date="2016-10" db="EMBL/GenBank/DDBJ databases">
        <authorList>
            <person name="Varghese N."/>
            <person name="Submissions S."/>
        </authorList>
    </citation>
    <scope>NUCLEOTIDE SEQUENCE [LARGE SCALE GENOMIC DNA]</scope>
    <source>
        <strain evidence="3">Gh-67</strain>
    </source>
</reference>
<dbReference type="Proteomes" id="UP000199705">
    <property type="component" value="Unassembled WGS sequence"/>
</dbReference>
<dbReference type="STRING" id="551996.SAMN05192573_101254"/>
<organism evidence="2 3">
    <name type="scientific">Mucilaginibacter gossypii</name>
    <dbReference type="NCBI Taxonomy" id="551996"/>
    <lineage>
        <taxon>Bacteria</taxon>
        <taxon>Pseudomonadati</taxon>
        <taxon>Bacteroidota</taxon>
        <taxon>Sphingobacteriia</taxon>
        <taxon>Sphingobacteriales</taxon>
        <taxon>Sphingobacteriaceae</taxon>
        <taxon>Mucilaginibacter</taxon>
    </lineage>
</organism>
<dbReference type="SUPFAM" id="SSF109854">
    <property type="entry name" value="DinB/YfiT-like putative metalloenzymes"/>
    <property type="match status" value="1"/>
</dbReference>
<dbReference type="AlphaFoldDB" id="A0A1G7NIQ2"/>
<feature type="domain" description="DinB-like" evidence="1">
    <location>
        <begin position="32"/>
        <end position="182"/>
    </location>
</feature>